<dbReference type="InterPro" id="IPR019474">
    <property type="entry name" value="Ub_conjug_fac_E4_core"/>
</dbReference>
<reference evidence="13" key="1">
    <citation type="submission" date="2021-03" db="EMBL/GenBank/DDBJ databases">
        <title>Chromosome level genome of the anhydrobiotic midge Polypedilum vanderplanki.</title>
        <authorList>
            <person name="Yoshida Y."/>
            <person name="Kikawada T."/>
            <person name="Gusev O."/>
        </authorList>
    </citation>
    <scope>NUCLEOTIDE SEQUENCE</scope>
    <source>
        <strain evidence="13">NIAS01</strain>
        <tissue evidence="13">Whole body or cell culture</tissue>
    </source>
</reference>
<dbReference type="EC" id="2.3.2.27" evidence="5"/>
<sequence length="972" mass="113000">MNNPFASLVEPQKINEIVENTLLLTLNPEKSNLYYVSNDESKFFTLELLEFVLFERIIAFDIETDNDKKVILYLYNCFQRVQEEVKKYGSSNELINVLRKIEQLIFQNISTILKEPELIPNQNLSSQFLDIYKYDQDIDNERDRFLSMSILTALSDCDSDMKKNVTEIFNKCFDTCTRIVKISSMITLEKWVLSFLMAFSSDKNNPAMANMFIDYITPPENSEGIKYSETLLGQLLSLSICPKNNLGPFEYYGDLNNTNLTALNNLSSSLWNYLKIIHDSLGILVKSLLVVGGETRDKMLKWLGNAISSNQKRGQIWNAHSSMILGNFTTAPDSTMIGLSAVLLRLCLPLMKPQLKVMLVDPTFTVVKNEDIVKKQIHIKDYEKETNLIPFDEDEQRVTAEKYNFITEIFFLTHKCIDLSYRVCIEKVSRMNREIHRLQQAYQDATRGGGTSDVTENIMNMLTKQSQILLCTQNLILEPKNDELLLKFYEATAIWLNQLTIKATIDTKDFEKGFAPIERTKINLPLTNDVSPFLKYVPELIIENIVGYLQFSKHFDTYIKQNHEAKEVFLTTCLIFMGNSKRVKNPHLRAHLSEGLESLLPRENSNGFTIDTQLFYQHEHRRFIVENLLDVFVSIEMTGQSVQFEQKFNYRRPMYAIMKYLWDIDEQRECFRKMSLFAQEHIDDVEVPLYLRFINVLINDSIFLLDESLNNLQKIREMEEAKSKGDWDKLPQNERQQNHQNLMQLGMLAKFDNILGKDTIHILKLLTSETKEIFIHPTMVERITNMLNYFLLQLCGPNQKRFKVQNKQEYDFNPAHTVKEICQIYLNLKDCDEFCLAVTQDGRSYSSDLFKYAENTLIKIGGGQLITDITEFAEKVRQVEQRQKENEEALVNPPDNFLDPILSILMRDPVILPSSRVTCDKSTISRHLLSDQSDPFNRSPLSMDQLIPDTKLKAQIDAWIKERLEKYKNENE</sequence>
<evidence type="ECO:0000256" key="1">
    <source>
        <dbReference type="ARBA" id="ARBA00000900"/>
    </source>
</evidence>
<evidence type="ECO:0000256" key="9">
    <source>
        <dbReference type="ARBA" id="ARBA00022990"/>
    </source>
</evidence>
<dbReference type="SMART" id="SM00504">
    <property type="entry name" value="Ubox"/>
    <property type="match status" value="1"/>
</dbReference>
<evidence type="ECO:0000256" key="8">
    <source>
        <dbReference type="ARBA" id="ARBA00022786"/>
    </source>
</evidence>
<dbReference type="GO" id="GO:0000151">
    <property type="term" value="C:ubiquitin ligase complex"/>
    <property type="evidence" value="ECO:0007669"/>
    <property type="project" value="InterPro"/>
</dbReference>
<protein>
    <recommendedName>
        <fullName evidence="11">Ubiquitin conjugation factor E4 A</fullName>
        <ecNumber evidence="5">2.3.2.27</ecNumber>
    </recommendedName>
</protein>
<dbReference type="InterPro" id="IPR013083">
    <property type="entry name" value="Znf_RING/FYVE/PHD"/>
</dbReference>
<name>A0A9J6BRL0_POLVA</name>
<dbReference type="AlphaFoldDB" id="A0A9J6BRL0"/>
<dbReference type="SUPFAM" id="SSF57850">
    <property type="entry name" value="RING/U-box"/>
    <property type="match status" value="1"/>
</dbReference>
<accession>A0A9J6BRL0</accession>
<dbReference type="FunFam" id="3.30.40.10:FF:000055">
    <property type="entry name" value="Ubiquitin conjugation factor e4 a"/>
    <property type="match status" value="1"/>
</dbReference>
<dbReference type="Gene3D" id="3.30.40.10">
    <property type="entry name" value="Zinc/RING finger domain, C3HC4 (zinc finger)"/>
    <property type="match status" value="1"/>
</dbReference>
<evidence type="ECO:0000256" key="2">
    <source>
        <dbReference type="ARBA" id="ARBA00004496"/>
    </source>
</evidence>
<evidence type="ECO:0000256" key="3">
    <source>
        <dbReference type="ARBA" id="ARBA00004906"/>
    </source>
</evidence>
<keyword evidence="8" id="KW-0833">Ubl conjugation pathway</keyword>
<dbReference type="GO" id="GO:0034450">
    <property type="term" value="F:ubiquitin-ubiquitin ligase activity"/>
    <property type="evidence" value="ECO:0007669"/>
    <property type="project" value="InterPro"/>
</dbReference>
<dbReference type="InterPro" id="IPR003613">
    <property type="entry name" value="Ubox_domain"/>
</dbReference>
<dbReference type="Proteomes" id="UP001107558">
    <property type="component" value="Chromosome 3"/>
</dbReference>
<dbReference type="Pfam" id="PF04564">
    <property type="entry name" value="U-box"/>
    <property type="match status" value="1"/>
</dbReference>
<proteinExistence type="inferred from homology"/>
<feature type="domain" description="U-box" evidence="12">
    <location>
        <begin position="892"/>
        <end position="966"/>
    </location>
</feature>
<evidence type="ECO:0000256" key="10">
    <source>
        <dbReference type="ARBA" id="ARBA00037624"/>
    </source>
</evidence>
<comment type="caution">
    <text evidence="13">The sequence shown here is derived from an EMBL/GenBank/DDBJ whole genome shotgun (WGS) entry which is preliminary data.</text>
</comment>
<dbReference type="EMBL" id="JADBJN010000003">
    <property type="protein sequence ID" value="KAG5672378.1"/>
    <property type="molecule type" value="Genomic_DNA"/>
</dbReference>
<evidence type="ECO:0000313" key="14">
    <source>
        <dbReference type="Proteomes" id="UP001107558"/>
    </source>
</evidence>
<evidence type="ECO:0000256" key="7">
    <source>
        <dbReference type="ARBA" id="ARBA00022679"/>
    </source>
</evidence>
<dbReference type="GO" id="GO:0000209">
    <property type="term" value="P:protein polyubiquitination"/>
    <property type="evidence" value="ECO:0007669"/>
    <property type="project" value="TreeGrafter"/>
</dbReference>
<keyword evidence="7" id="KW-0808">Transferase</keyword>
<dbReference type="PANTHER" id="PTHR13931">
    <property type="entry name" value="UBIQUITINATION FACTOR E4"/>
    <property type="match status" value="1"/>
</dbReference>
<evidence type="ECO:0000259" key="12">
    <source>
        <dbReference type="PROSITE" id="PS51698"/>
    </source>
</evidence>
<dbReference type="Pfam" id="PF10408">
    <property type="entry name" value="Ufd2P_core"/>
    <property type="match status" value="1"/>
</dbReference>
<keyword evidence="6" id="KW-0963">Cytoplasm</keyword>
<dbReference type="OrthoDB" id="20295at2759"/>
<keyword evidence="14" id="KW-1185">Reference proteome</keyword>
<evidence type="ECO:0000256" key="4">
    <source>
        <dbReference type="ARBA" id="ARBA00007434"/>
    </source>
</evidence>
<evidence type="ECO:0000256" key="11">
    <source>
        <dbReference type="ARBA" id="ARBA00040077"/>
    </source>
</evidence>
<gene>
    <name evidence="13" type="ORF">PVAND_002510</name>
</gene>
<dbReference type="GO" id="GO:0006511">
    <property type="term" value="P:ubiquitin-dependent protein catabolic process"/>
    <property type="evidence" value="ECO:0007669"/>
    <property type="project" value="InterPro"/>
</dbReference>
<dbReference type="GO" id="GO:0005634">
    <property type="term" value="C:nucleus"/>
    <property type="evidence" value="ECO:0007669"/>
    <property type="project" value="TreeGrafter"/>
</dbReference>
<evidence type="ECO:0000256" key="5">
    <source>
        <dbReference type="ARBA" id="ARBA00012483"/>
    </source>
</evidence>
<dbReference type="GO" id="GO:0005737">
    <property type="term" value="C:cytoplasm"/>
    <property type="evidence" value="ECO:0007669"/>
    <property type="project" value="UniProtKB-SubCell"/>
</dbReference>
<dbReference type="GO" id="GO:0036503">
    <property type="term" value="P:ERAD pathway"/>
    <property type="evidence" value="ECO:0007669"/>
    <property type="project" value="InterPro"/>
</dbReference>
<keyword evidence="9" id="KW-0007">Acetylation</keyword>
<comment type="pathway">
    <text evidence="3">Protein modification; protein ubiquitination.</text>
</comment>
<comment type="similarity">
    <text evidence="4">Belongs to the ubiquitin conjugation factor E4 family.</text>
</comment>
<dbReference type="PROSITE" id="PS51698">
    <property type="entry name" value="U_BOX"/>
    <property type="match status" value="1"/>
</dbReference>
<evidence type="ECO:0000313" key="13">
    <source>
        <dbReference type="EMBL" id="KAG5672378.1"/>
    </source>
</evidence>
<dbReference type="InterPro" id="IPR045132">
    <property type="entry name" value="UBE4"/>
</dbReference>
<dbReference type="CDD" id="cd16657">
    <property type="entry name" value="RING-Ubox_UBE4A"/>
    <property type="match status" value="1"/>
</dbReference>
<organism evidence="13 14">
    <name type="scientific">Polypedilum vanderplanki</name>
    <name type="common">Sleeping chironomid midge</name>
    <dbReference type="NCBI Taxonomy" id="319348"/>
    <lineage>
        <taxon>Eukaryota</taxon>
        <taxon>Metazoa</taxon>
        <taxon>Ecdysozoa</taxon>
        <taxon>Arthropoda</taxon>
        <taxon>Hexapoda</taxon>
        <taxon>Insecta</taxon>
        <taxon>Pterygota</taxon>
        <taxon>Neoptera</taxon>
        <taxon>Endopterygota</taxon>
        <taxon>Diptera</taxon>
        <taxon>Nematocera</taxon>
        <taxon>Chironomoidea</taxon>
        <taxon>Chironomidae</taxon>
        <taxon>Chironominae</taxon>
        <taxon>Polypedilum</taxon>
        <taxon>Polypedilum</taxon>
    </lineage>
</organism>
<comment type="catalytic activity">
    <reaction evidence="1">
        <text>S-ubiquitinyl-[E2 ubiquitin-conjugating enzyme]-L-cysteine + [acceptor protein]-L-lysine = [E2 ubiquitin-conjugating enzyme]-L-cysteine + N(6)-ubiquitinyl-[acceptor protein]-L-lysine.</text>
        <dbReference type="EC" id="2.3.2.27"/>
    </reaction>
</comment>
<comment type="function">
    <text evidence="10">Ubiquitin-protein ligase that probably functions as an E3 ligase in conjunction with specific E1 and E2 ligases. May also function as an E4 ligase mediating the assembly of polyubiquitin chains on substrates ubiquitinated by another E3 ubiquitin ligase. Mediates 'Lys-48'-linked polyubiquitination of substrates.</text>
</comment>
<dbReference type="PANTHER" id="PTHR13931:SF16">
    <property type="entry name" value="UBIQUITIN CONJUGATION FACTOR E4 A"/>
    <property type="match status" value="1"/>
</dbReference>
<evidence type="ECO:0000256" key="6">
    <source>
        <dbReference type="ARBA" id="ARBA00022490"/>
    </source>
</evidence>
<comment type="subcellular location">
    <subcellularLocation>
        <location evidence="2">Cytoplasm</location>
    </subcellularLocation>
</comment>